<dbReference type="InterPro" id="IPR015424">
    <property type="entry name" value="PyrdxlP-dep_Trfase"/>
</dbReference>
<dbReference type="NCBIfam" id="NF005394">
    <property type="entry name" value="PRK06939.1"/>
    <property type="match status" value="1"/>
</dbReference>
<gene>
    <name evidence="13" type="primary">kbl</name>
    <name evidence="13" type="ORF">GCM10007096_20620</name>
</gene>
<feature type="modified residue" description="N6-(pyridoxal phosphate)lysine" evidence="10">
    <location>
        <position position="240"/>
    </location>
</feature>
<dbReference type="NCBIfam" id="TIGR01825">
    <property type="entry name" value="gly_Cac_T_rel"/>
    <property type="match status" value="1"/>
</dbReference>
<dbReference type="Gene3D" id="3.40.640.10">
    <property type="entry name" value="Type I PLP-dependent aspartate aminotransferase-like (Major domain)"/>
    <property type="match status" value="1"/>
</dbReference>
<comment type="similarity">
    <text evidence="3 11">Belongs to the class-II pyridoxal-phosphate-dependent aminotransferase family. BioF subfamily.</text>
</comment>
<dbReference type="InterPro" id="IPR015421">
    <property type="entry name" value="PyrdxlP-dep_Trfase_major"/>
</dbReference>
<dbReference type="InterPro" id="IPR001917">
    <property type="entry name" value="Aminotrans_II_pyridoxalP_BS"/>
</dbReference>
<dbReference type="InterPro" id="IPR050087">
    <property type="entry name" value="AON_synthase_class-II"/>
</dbReference>
<dbReference type="NCBIfam" id="TIGR00858">
    <property type="entry name" value="bioF"/>
    <property type="match status" value="1"/>
</dbReference>
<dbReference type="GO" id="GO:0030170">
    <property type="term" value="F:pyridoxal phosphate binding"/>
    <property type="evidence" value="ECO:0007669"/>
    <property type="project" value="InterPro"/>
</dbReference>
<dbReference type="SUPFAM" id="SSF53383">
    <property type="entry name" value="PLP-dependent transferases"/>
    <property type="match status" value="1"/>
</dbReference>
<evidence type="ECO:0000313" key="13">
    <source>
        <dbReference type="EMBL" id="GGH81957.1"/>
    </source>
</evidence>
<evidence type="ECO:0000256" key="7">
    <source>
        <dbReference type="ARBA" id="ARBA00022898"/>
    </source>
</evidence>
<sequence>MKEAFRYLQEELDEMKEKNTFRNLIPLETKQSSRVNIHGKNVIQLSSNNYLGLTDHPKMKQAAIEAIEKFGAGTGSVRTIAGTLEMHNQLEEKLADFKHTEASLVFQSGFTTNQGVLSAILSDQDVVISDELNHASIIDGIRLTKAGRKIYKHADMDSLEAALKEAEGYRTKLIVTDGVFSMDGDIAPLPEIVALAEQYDAMVMVDDAHASGVLGKNGRGTVNHFGLDGRVHIQVGTLSKAIGVLGGYVASTNTLRDYLIHKGRPFLFSTSHPPAVTAACSAAIDVLLEEPELIEKLWDNRAFFKKGLEELGFNTGHSETPITPVVVGDEAKTHQLSDKLFEYGVFAQGIVFPTVPKGTGRVRTIVTAEHTKDELQEALDAFAKAGKELNII</sequence>
<dbReference type="CDD" id="cd06454">
    <property type="entry name" value="KBL_like"/>
    <property type="match status" value="1"/>
</dbReference>
<reference evidence="13" key="2">
    <citation type="submission" date="2020-09" db="EMBL/GenBank/DDBJ databases">
        <authorList>
            <person name="Sun Q."/>
            <person name="Zhou Y."/>
        </authorList>
    </citation>
    <scope>NUCLEOTIDE SEQUENCE</scope>
    <source>
        <strain evidence="13">CGMCC 1.12777</strain>
    </source>
</reference>
<dbReference type="PROSITE" id="PS00599">
    <property type="entry name" value="AA_TRANSFER_CLASS_2"/>
    <property type="match status" value="1"/>
</dbReference>
<name>A0A8J2ZW68_9BACL</name>
<evidence type="ECO:0000256" key="10">
    <source>
        <dbReference type="PIRSR" id="PIRSR604723-51"/>
    </source>
</evidence>
<dbReference type="EMBL" id="BMFV01000014">
    <property type="protein sequence ID" value="GGH81957.1"/>
    <property type="molecule type" value="Genomic_DNA"/>
</dbReference>
<reference evidence="13" key="1">
    <citation type="journal article" date="2014" name="Int. J. Syst. Evol. Microbiol.">
        <title>Complete genome sequence of Corynebacterium casei LMG S-19264T (=DSM 44701T), isolated from a smear-ripened cheese.</title>
        <authorList>
            <consortium name="US DOE Joint Genome Institute (JGI-PGF)"/>
            <person name="Walter F."/>
            <person name="Albersmeier A."/>
            <person name="Kalinowski J."/>
            <person name="Ruckert C."/>
        </authorList>
    </citation>
    <scope>NUCLEOTIDE SEQUENCE</scope>
    <source>
        <strain evidence="13">CGMCC 1.12777</strain>
    </source>
</reference>
<evidence type="ECO:0000256" key="5">
    <source>
        <dbReference type="ARBA" id="ARBA00022679"/>
    </source>
</evidence>
<dbReference type="InterPro" id="IPR015422">
    <property type="entry name" value="PyrdxlP-dep_Trfase_small"/>
</dbReference>
<evidence type="ECO:0000256" key="8">
    <source>
        <dbReference type="ARBA" id="ARBA00023315"/>
    </source>
</evidence>
<dbReference type="RefSeq" id="WP_268236379.1">
    <property type="nucleotide sequence ID" value="NZ_BMFV01000014.1"/>
</dbReference>
<dbReference type="Gene3D" id="3.90.1150.10">
    <property type="entry name" value="Aspartate Aminotransferase, domain 1"/>
    <property type="match status" value="1"/>
</dbReference>
<feature type="domain" description="Aminotransferase class I/classII large" evidence="12">
    <location>
        <begin position="41"/>
        <end position="382"/>
    </location>
</feature>
<dbReference type="PANTHER" id="PTHR13693:SF3">
    <property type="entry name" value="LD36009P"/>
    <property type="match status" value="1"/>
</dbReference>
<organism evidence="13 14">
    <name type="scientific">Pullulanibacillus pueri</name>
    <dbReference type="NCBI Taxonomy" id="1437324"/>
    <lineage>
        <taxon>Bacteria</taxon>
        <taxon>Bacillati</taxon>
        <taxon>Bacillota</taxon>
        <taxon>Bacilli</taxon>
        <taxon>Bacillales</taxon>
        <taxon>Sporolactobacillaceae</taxon>
        <taxon>Pullulanibacillus</taxon>
    </lineage>
</organism>
<keyword evidence="8" id="KW-0012">Acyltransferase</keyword>
<evidence type="ECO:0000313" key="14">
    <source>
        <dbReference type="Proteomes" id="UP000656813"/>
    </source>
</evidence>
<proteinExistence type="inferred from homology"/>
<dbReference type="AlphaFoldDB" id="A0A8J2ZW68"/>
<evidence type="ECO:0000256" key="1">
    <source>
        <dbReference type="ARBA" id="ARBA00001933"/>
    </source>
</evidence>
<dbReference type="PANTHER" id="PTHR13693">
    <property type="entry name" value="CLASS II AMINOTRANSFERASE/8-AMINO-7-OXONONANOATE SYNTHASE"/>
    <property type="match status" value="1"/>
</dbReference>
<keyword evidence="6" id="KW-0093">Biotin biosynthesis</keyword>
<dbReference type="EC" id="2.3.1.47" evidence="11"/>
<evidence type="ECO:0000259" key="12">
    <source>
        <dbReference type="Pfam" id="PF00155"/>
    </source>
</evidence>
<accession>A0A8J2ZW68</accession>
<dbReference type="Pfam" id="PF00155">
    <property type="entry name" value="Aminotran_1_2"/>
    <property type="match status" value="1"/>
</dbReference>
<dbReference type="InterPro" id="IPR004839">
    <property type="entry name" value="Aminotransferase_I/II_large"/>
</dbReference>
<comment type="cofactor">
    <cofactor evidence="1 10 11">
        <name>pyridoxal 5'-phosphate</name>
        <dbReference type="ChEBI" id="CHEBI:597326"/>
    </cofactor>
</comment>
<dbReference type="GO" id="GO:0008710">
    <property type="term" value="F:8-amino-7-oxononanoate synthase activity"/>
    <property type="evidence" value="ECO:0007669"/>
    <property type="project" value="UniProtKB-UniRule"/>
</dbReference>
<evidence type="ECO:0000256" key="4">
    <source>
        <dbReference type="ARBA" id="ARBA00011738"/>
    </source>
</evidence>
<evidence type="ECO:0000256" key="2">
    <source>
        <dbReference type="ARBA" id="ARBA00004746"/>
    </source>
</evidence>
<comment type="subunit">
    <text evidence="4 11">Homodimer.</text>
</comment>
<dbReference type="InterPro" id="IPR004723">
    <property type="entry name" value="AONS_Archaea/Proteobacteria"/>
</dbReference>
<dbReference type="Proteomes" id="UP000656813">
    <property type="component" value="Unassembled WGS sequence"/>
</dbReference>
<evidence type="ECO:0000256" key="3">
    <source>
        <dbReference type="ARBA" id="ARBA00010008"/>
    </source>
</evidence>
<evidence type="ECO:0000256" key="9">
    <source>
        <dbReference type="ARBA" id="ARBA00047715"/>
    </source>
</evidence>
<protein>
    <recommendedName>
        <fullName evidence="11">8-amino-7-ketopelargonate synthase</fullName>
        <ecNumber evidence="11">2.3.1.47</ecNumber>
    </recommendedName>
</protein>
<evidence type="ECO:0000256" key="11">
    <source>
        <dbReference type="RuleBase" id="RU003693"/>
    </source>
</evidence>
<dbReference type="InterPro" id="IPR010962">
    <property type="entry name" value="AONS_Archaea/Firmicutes"/>
</dbReference>
<keyword evidence="7 10" id="KW-0663">Pyridoxal phosphate</keyword>
<comment type="catalytic activity">
    <reaction evidence="9 11">
        <text>6-carboxyhexanoyl-[ACP] + L-alanine + H(+) = (8S)-8-amino-7-oxononanoate + holo-[ACP] + CO2</text>
        <dbReference type="Rhea" id="RHEA:42288"/>
        <dbReference type="Rhea" id="RHEA-COMP:9685"/>
        <dbReference type="Rhea" id="RHEA-COMP:9955"/>
        <dbReference type="ChEBI" id="CHEBI:15378"/>
        <dbReference type="ChEBI" id="CHEBI:16526"/>
        <dbReference type="ChEBI" id="CHEBI:57972"/>
        <dbReference type="ChEBI" id="CHEBI:64479"/>
        <dbReference type="ChEBI" id="CHEBI:78846"/>
        <dbReference type="ChEBI" id="CHEBI:149468"/>
        <dbReference type="EC" id="2.3.1.47"/>
    </reaction>
</comment>
<dbReference type="UniPathway" id="UPA00078"/>
<keyword evidence="14" id="KW-1185">Reference proteome</keyword>
<dbReference type="GO" id="GO:0009102">
    <property type="term" value="P:biotin biosynthetic process"/>
    <property type="evidence" value="ECO:0007669"/>
    <property type="project" value="UniProtKB-UniRule"/>
</dbReference>
<comment type="pathway">
    <text evidence="2 11">Cofactor biosynthesis; biotin biosynthesis.</text>
</comment>
<evidence type="ECO:0000256" key="6">
    <source>
        <dbReference type="ARBA" id="ARBA00022756"/>
    </source>
</evidence>
<keyword evidence="5 11" id="KW-0808">Transferase</keyword>
<dbReference type="FunFam" id="3.40.640.10:FF:000006">
    <property type="entry name" value="5-aminolevulinate synthase, mitochondrial"/>
    <property type="match status" value="1"/>
</dbReference>
<comment type="caution">
    <text evidence="13">The sequence shown here is derived from an EMBL/GenBank/DDBJ whole genome shotgun (WGS) entry which is preliminary data.</text>
</comment>
<comment type="function">
    <text evidence="11">Catalyzes the decarboxylative condensation of pimeloyl-[acyl-carrier protein] and L-alanine to produce 8-amino-7-oxononanoate (AON), [acyl-carrier protein], and carbon dioxide.</text>
</comment>